<dbReference type="GO" id="GO:0000172">
    <property type="term" value="C:ribonuclease MRP complex"/>
    <property type="evidence" value="ECO:0007669"/>
    <property type="project" value="InterPro"/>
</dbReference>
<keyword evidence="4" id="KW-1185">Reference proteome</keyword>
<sequence>MPSLSPSPKKPPRKTQNQPKSTPSTPLPRSNWTYIHLVLTSTSGQHHQPPLDALTARTYLAAALSQFLGHTGGAIPVDILAVGTSAYEAYDYDQQKQHDYDQQQNDGQGRQKHDGQGKRGEQHGEQHGEQDREQDMYIRVPREDGNAVVAAVGGWVGSGSGSSGSSGSGSGSGSGPGSNSGGAGGGGGGGGVSWRVRAWGEWAGAVVFGGVEGGVGLFEGEGE</sequence>
<name>A0A6A6VW65_9PEZI</name>
<protein>
    <recommendedName>
        <fullName evidence="2">Ribonucleases P/MRP subunit Pop8-like domain-containing protein</fullName>
    </recommendedName>
</protein>
<dbReference type="Proteomes" id="UP000799437">
    <property type="component" value="Unassembled WGS sequence"/>
</dbReference>
<evidence type="ECO:0000313" key="4">
    <source>
        <dbReference type="Proteomes" id="UP000799437"/>
    </source>
</evidence>
<feature type="domain" description="Ribonucleases P/MRP subunit Pop8-like" evidence="2">
    <location>
        <begin position="31"/>
        <end position="82"/>
    </location>
</feature>
<reference evidence="3" key="1">
    <citation type="journal article" date="2020" name="Stud. Mycol.">
        <title>101 Dothideomycetes genomes: a test case for predicting lifestyles and emergence of pathogens.</title>
        <authorList>
            <person name="Haridas S."/>
            <person name="Albert R."/>
            <person name="Binder M."/>
            <person name="Bloem J."/>
            <person name="Labutti K."/>
            <person name="Salamov A."/>
            <person name="Andreopoulos B."/>
            <person name="Baker S."/>
            <person name="Barry K."/>
            <person name="Bills G."/>
            <person name="Bluhm B."/>
            <person name="Cannon C."/>
            <person name="Castanera R."/>
            <person name="Culley D."/>
            <person name="Daum C."/>
            <person name="Ezra D."/>
            <person name="Gonzalez J."/>
            <person name="Henrissat B."/>
            <person name="Kuo A."/>
            <person name="Liang C."/>
            <person name="Lipzen A."/>
            <person name="Lutzoni F."/>
            <person name="Magnuson J."/>
            <person name="Mondo S."/>
            <person name="Nolan M."/>
            <person name="Ohm R."/>
            <person name="Pangilinan J."/>
            <person name="Park H.-J."/>
            <person name="Ramirez L."/>
            <person name="Alfaro M."/>
            <person name="Sun H."/>
            <person name="Tritt A."/>
            <person name="Yoshinaga Y."/>
            <person name="Zwiers L.-H."/>
            <person name="Turgeon B."/>
            <person name="Goodwin S."/>
            <person name="Spatafora J."/>
            <person name="Crous P."/>
            <person name="Grigoriev I."/>
        </authorList>
    </citation>
    <scope>NUCLEOTIDE SEQUENCE</scope>
    <source>
        <strain evidence="3">CBS 121739</strain>
    </source>
</reference>
<dbReference type="Pfam" id="PF20976">
    <property type="entry name" value="Pop8"/>
    <property type="match status" value="1"/>
</dbReference>
<dbReference type="GO" id="GO:0000171">
    <property type="term" value="F:ribonuclease MRP activity"/>
    <property type="evidence" value="ECO:0007669"/>
    <property type="project" value="TreeGrafter"/>
</dbReference>
<feature type="compositionally biased region" description="Gly residues" evidence="1">
    <location>
        <begin position="158"/>
        <end position="192"/>
    </location>
</feature>
<feature type="region of interest" description="Disordered" evidence="1">
    <location>
        <begin position="1"/>
        <end position="29"/>
    </location>
</feature>
<feature type="region of interest" description="Disordered" evidence="1">
    <location>
        <begin position="97"/>
        <end position="133"/>
    </location>
</feature>
<dbReference type="GO" id="GO:0005655">
    <property type="term" value="C:nucleolar ribonuclease P complex"/>
    <property type="evidence" value="ECO:0007669"/>
    <property type="project" value="InterPro"/>
</dbReference>
<dbReference type="PANTHER" id="PTHR28173">
    <property type="entry name" value="RIBONUCLEASES P/MRP PROTEIN SUBUNIT POP8"/>
    <property type="match status" value="1"/>
</dbReference>
<evidence type="ECO:0000313" key="3">
    <source>
        <dbReference type="EMBL" id="KAF2754483.1"/>
    </source>
</evidence>
<feature type="compositionally biased region" description="Basic and acidic residues" evidence="1">
    <location>
        <begin position="109"/>
        <end position="133"/>
    </location>
</feature>
<evidence type="ECO:0000256" key="1">
    <source>
        <dbReference type="SAM" id="MobiDB-lite"/>
    </source>
</evidence>
<dbReference type="GO" id="GO:0004526">
    <property type="term" value="F:ribonuclease P activity"/>
    <property type="evidence" value="ECO:0007669"/>
    <property type="project" value="TreeGrafter"/>
</dbReference>
<dbReference type="InterPro" id="IPR049128">
    <property type="entry name" value="Pop8-like_dom"/>
</dbReference>
<dbReference type="RefSeq" id="XP_033596934.1">
    <property type="nucleotide sequence ID" value="XM_033748486.1"/>
</dbReference>
<feature type="compositionally biased region" description="Polar residues" evidence="1">
    <location>
        <begin position="15"/>
        <end position="29"/>
    </location>
</feature>
<feature type="region of interest" description="Disordered" evidence="1">
    <location>
        <begin position="158"/>
        <end position="194"/>
    </location>
</feature>
<proteinExistence type="predicted"/>
<organism evidence="3 4">
    <name type="scientific">Pseudovirgaria hyperparasitica</name>
    <dbReference type="NCBI Taxonomy" id="470096"/>
    <lineage>
        <taxon>Eukaryota</taxon>
        <taxon>Fungi</taxon>
        <taxon>Dikarya</taxon>
        <taxon>Ascomycota</taxon>
        <taxon>Pezizomycotina</taxon>
        <taxon>Dothideomycetes</taxon>
        <taxon>Dothideomycetes incertae sedis</taxon>
        <taxon>Acrospermales</taxon>
        <taxon>Acrospermaceae</taxon>
        <taxon>Pseudovirgaria</taxon>
    </lineage>
</organism>
<gene>
    <name evidence="3" type="ORF">EJ05DRAFT_513961</name>
</gene>
<dbReference type="GeneID" id="54489540"/>
<dbReference type="GO" id="GO:0008033">
    <property type="term" value="P:tRNA processing"/>
    <property type="evidence" value="ECO:0007669"/>
    <property type="project" value="InterPro"/>
</dbReference>
<dbReference type="GO" id="GO:0000294">
    <property type="term" value="P:nuclear-transcribed mRNA catabolic process, RNase MRP-dependent"/>
    <property type="evidence" value="ECO:0007669"/>
    <property type="project" value="TreeGrafter"/>
</dbReference>
<dbReference type="EMBL" id="ML996580">
    <property type="protein sequence ID" value="KAF2754483.1"/>
    <property type="molecule type" value="Genomic_DNA"/>
</dbReference>
<dbReference type="AlphaFoldDB" id="A0A6A6VW65"/>
<dbReference type="GO" id="GO:0034965">
    <property type="term" value="P:intronic box C/D snoRNA processing"/>
    <property type="evidence" value="ECO:0007669"/>
    <property type="project" value="TreeGrafter"/>
</dbReference>
<dbReference type="PANTHER" id="PTHR28173:SF1">
    <property type="entry name" value="RIBONUCLEASES P_MRP PROTEIN SUBUNIT POP8"/>
    <property type="match status" value="1"/>
</dbReference>
<accession>A0A6A6VW65</accession>
<evidence type="ECO:0000259" key="2">
    <source>
        <dbReference type="Pfam" id="PF20976"/>
    </source>
</evidence>
<dbReference type="InterPro" id="IPR020347">
    <property type="entry name" value="Pop8"/>
</dbReference>